<accession>A0A2U2PJU3</accession>
<dbReference type="RefSeq" id="WP_109414621.1">
    <property type="nucleotide sequence ID" value="NZ_QEAS01000003.1"/>
</dbReference>
<evidence type="ECO:0000259" key="2">
    <source>
        <dbReference type="Pfam" id="PF13448"/>
    </source>
</evidence>
<proteinExistence type="predicted"/>
<gene>
    <name evidence="4" type="ORF">DDR33_04690</name>
</gene>
<evidence type="ECO:0008006" key="6">
    <source>
        <dbReference type="Google" id="ProtNLM"/>
    </source>
</evidence>
<evidence type="ECO:0000256" key="1">
    <source>
        <dbReference type="SAM" id="SignalP"/>
    </source>
</evidence>
<dbReference type="InterPro" id="IPR031025">
    <property type="entry name" value="LruC_dom"/>
</dbReference>
<feature type="chain" id="PRO_5015428175" description="LruC domain-containing protein" evidence="1">
    <location>
        <begin position="22"/>
        <end position="680"/>
    </location>
</feature>
<organism evidence="4 5">
    <name type="scientific">Pararcticibacter amylolyticus</name>
    <dbReference type="NCBI Taxonomy" id="2173175"/>
    <lineage>
        <taxon>Bacteria</taxon>
        <taxon>Pseudomonadati</taxon>
        <taxon>Bacteroidota</taxon>
        <taxon>Sphingobacteriia</taxon>
        <taxon>Sphingobacteriales</taxon>
        <taxon>Sphingobacteriaceae</taxon>
        <taxon>Pararcticibacter</taxon>
    </lineage>
</organism>
<evidence type="ECO:0000313" key="5">
    <source>
        <dbReference type="Proteomes" id="UP000245647"/>
    </source>
</evidence>
<dbReference type="Pfam" id="PF16130">
    <property type="entry name" value="DUF4842"/>
    <property type="match status" value="1"/>
</dbReference>
<protein>
    <recommendedName>
        <fullName evidence="6">LruC domain-containing protein</fullName>
    </recommendedName>
</protein>
<dbReference type="InterPro" id="IPR025193">
    <property type="entry name" value="DUF4114"/>
</dbReference>
<dbReference type="Pfam" id="PF13448">
    <property type="entry name" value="DUF4114"/>
    <property type="match status" value="1"/>
</dbReference>
<feature type="domain" description="DUF4842" evidence="3">
    <location>
        <begin position="460"/>
        <end position="665"/>
    </location>
</feature>
<dbReference type="OrthoDB" id="1204817at2"/>
<dbReference type="AlphaFoldDB" id="A0A2U2PJU3"/>
<dbReference type="PROSITE" id="PS51257">
    <property type="entry name" value="PROKAR_LIPOPROTEIN"/>
    <property type="match status" value="1"/>
</dbReference>
<reference evidence="4 5" key="1">
    <citation type="submission" date="2018-04" db="EMBL/GenBank/DDBJ databases">
        <title>Pedobacter chongqingensis sp. nov., isolated from a rottenly hemp rope.</title>
        <authorList>
            <person name="Cai Y."/>
        </authorList>
    </citation>
    <scope>NUCLEOTIDE SEQUENCE [LARGE SCALE GENOMIC DNA]</scope>
    <source>
        <strain evidence="4 5">FJ4-8</strain>
    </source>
</reference>
<dbReference type="Proteomes" id="UP000245647">
    <property type="component" value="Unassembled WGS sequence"/>
</dbReference>
<dbReference type="EMBL" id="QEAS01000003">
    <property type="protein sequence ID" value="PWG81675.1"/>
    <property type="molecule type" value="Genomic_DNA"/>
</dbReference>
<dbReference type="NCBIfam" id="TIGR04456">
    <property type="entry name" value="LruC_dom"/>
    <property type="match status" value="1"/>
</dbReference>
<evidence type="ECO:0000313" key="4">
    <source>
        <dbReference type="EMBL" id="PWG81675.1"/>
    </source>
</evidence>
<dbReference type="InterPro" id="IPR032295">
    <property type="entry name" value="DUF4842"/>
</dbReference>
<sequence>MKIKLLLLAMTLAGLTVSSCRKEMSSGTDPVDAGEKAAPDGFDYSTTKSVDVTVRLLSRNEKPISGVLVSIYNPGNVSEGAELTKVLSDNNGYVRTTLTVPSVTDTLIIDPAYIGLLRNAKAYISANAISAVIGGENGSSGNIDGSYEAKASASFKVSAVTSSVGPNVIYNTADFDKDGRPLALVTPDDVSGLLDQVTAVLPEKKNSVPAKYLNSQAPANLKITQLADVWISFLHEGADYRNVLGYYTYPTGQDPKTPAEISKINVILLNASYRNSKGGMVSGDKVKIGRFEAGTTIGFVLLQDAYNSDKSVNLNARRFYTNEELNPEENNGKKRHNVLLHNAEKHTFIIGFEDQFREGNSSDNDFNDLVFYAQSNPVEAISPVDIPYLEENVKDTDKDGVPDFTDEYPNDPTRAYDRYYPSKLVWGTTAFEDQWPAEGDYDLNDLVVSYRYKFAINSNNKVVNMDGEFKPLAAGASFQNGFGVQLPLAPGQVSSVTGYKHAGNYIQMASNGTEAGQSKAVLIPFDTYRAAFGASSSYVNTYSDKPKLSSDVFKLEVAFTSVLPDEFTAAAPFNPFMISDLTRGREIHLVNHVPTDLADLKLLKTIADDSDPSKGRYYITATNRPFALDFFGPFIYPVEKKAIQEGYTHFDEWAASGGKQYADWYSDHSGYRTTKNLYTK</sequence>
<evidence type="ECO:0000259" key="3">
    <source>
        <dbReference type="Pfam" id="PF16130"/>
    </source>
</evidence>
<keyword evidence="1" id="KW-0732">Signal</keyword>
<feature type="domain" description="DUF4114" evidence="2">
    <location>
        <begin position="291"/>
        <end position="376"/>
    </location>
</feature>
<comment type="caution">
    <text evidence="4">The sequence shown here is derived from an EMBL/GenBank/DDBJ whole genome shotgun (WGS) entry which is preliminary data.</text>
</comment>
<feature type="signal peptide" evidence="1">
    <location>
        <begin position="1"/>
        <end position="21"/>
    </location>
</feature>
<keyword evidence="5" id="KW-1185">Reference proteome</keyword>
<name>A0A2U2PJU3_9SPHI</name>